<evidence type="ECO:0000256" key="4">
    <source>
        <dbReference type="ARBA" id="ARBA00023172"/>
    </source>
</evidence>
<feature type="domain" description="Cas12f1-like TNB" evidence="7">
    <location>
        <begin position="343"/>
        <end position="409"/>
    </location>
</feature>
<evidence type="ECO:0000256" key="2">
    <source>
        <dbReference type="ARBA" id="ARBA00022578"/>
    </source>
</evidence>
<evidence type="ECO:0008006" key="10">
    <source>
        <dbReference type="Google" id="ProtNLM"/>
    </source>
</evidence>
<dbReference type="Pfam" id="PF07282">
    <property type="entry name" value="Cas12f1-like_TNB"/>
    <property type="match status" value="1"/>
</dbReference>
<dbReference type="NCBIfam" id="NF040570">
    <property type="entry name" value="guided_TnpB"/>
    <property type="match status" value="1"/>
</dbReference>
<sequence>MEVPNLLKTKKESVRTVRLRLLPTKQQDKRLRKIADTCSKLWNEVNYVRRKAFFEKKKVNIEETYREYYERYKKLVGCVTTQQVLNKNNEAWNSFFKLLKLKKEGKLPPFIKKLTPPGYWKDKTLGKRIKRIIIRSDRYYIEQVNNGEGYITLKDFNVKVKYVGRIKWSGKQGRLEIKHEFNRWFAYIPIEVGEDPSKSNPKGYIRGGCDKIQRGKPRGEEAAFVDIGLNNLFAAVVTSGDAILVKGGVVKSEYYWWKSEKRNTQATRDLMRNNGLKIWERFHHRYLRALFKSSERLRHLYRTAVRFLAKELHERSVKSVYLGYPYMITQDNGNEHNTNIWWFRKITQWLYDVLKEYGIELFIVLENNTSRECSVCHVIHENARVHRGLYVCSVSGRKMNADLNAATNIAYRVGYVVSVKKVESFIVTHNGVKPVTPLRRGIAQDPAVKPRPSRRGEGHPPQLCGVASVCQADQRRRISRRNPC</sequence>
<keyword evidence="2" id="KW-0815">Transposition</keyword>
<dbReference type="Proteomes" id="UP000244093">
    <property type="component" value="Unassembled WGS sequence"/>
</dbReference>
<dbReference type="GO" id="GO:0032196">
    <property type="term" value="P:transposition"/>
    <property type="evidence" value="ECO:0007669"/>
    <property type="project" value="UniProtKB-KW"/>
</dbReference>
<comment type="caution">
    <text evidence="8">The sequence shown here is derived from an EMBL/GenBank/DDBJ whole genome shotgun (WGS) entry which is preliminary data.</text>
</comment>
<gene>
    <name evidence="8" type="ORF">B7O98_04100</name>
</gene>
<protein>
    <recommendedName>
        <fullName evidence="10">Transposase</fullName>
    </recommendedName>
</protein>
<dbReference type="AlphaFoldDB" id="A0A2R7Y861"/>
<feature type="domain" description="Probable transposase IS891/IS1136/IS1341" evidence="6">
    <location>
        <begin position="214"/>
        <end position="327"/>
    </location>
</feature>
<organism evidence="8 9">
    <name type="scientific">Zestosphaera tikiterensis</name>
    <dbReference type="NCBI Taxonomy" id="1973259"/>
    <lineage>
        <taxon>Archaea</taxon>
        <taxon>Thermoproteota</taxon>
        <taxon>Thermoprotei</taxon>
        <taxon>Desulfurococcales</taxon>
        <taxon>Desulfurococcaceae</taxon>
        <taxon>Zestosphaera</taxon>
    </lineage>
</organism>
<comment type="similarity">
    <text evidence="1">In the C-terminal section; belongs to the transposase 35 family.</text>
</comment>
<dbReference type="EMBL" id="NBVN01000002">
    <property type="protein sequence ID" value="PUA33724.1"/>
    <property type="molecule type" value="Genomic_DNA"/>
</dbReference>
<keyword evidence="4" id="KW-0233">DNA recombination</keyword>
<evidence type="ECO:0000256" key="5">
    <source>
        <dbReference type="SAM" id="MobiDB-lite"/>
    </source>
</evidence>
<evidence type="ECO:0000259" key="6">
    <source>
        <dbReference type="Pfam" id="PF01385"/>
    </source>
</evidence>
<dbReference type="InterPro" id="IPR001959">
    <property type="entry name" value="Transposase"/>
</dbReference>
<evidence type="ECO:0000259" key="7">
    <source>
        <dbReference type="Pfam" id="PF07282"/>
    </source>
</evidence>
<proteinExistence type="inferred from homology"/>
<keyword evidence="3" id="KW-0238">DNA-binding</keyword>
<evidence type="ECO:0000256" key="1">
    <source>
        <dbReference type="ARBA" id="ARBA00008761"/>
    </source>
</evidence>
<feature type="region of interest" description="Disordered" evidence="5">
    <location>
        <begin position="440"/>
        <end position="462"/>
    </location>
</feature>
<name>A0A2R7Y861_9CREN</name>
<evidence type="ECO:0000256" key="3">
    <source>
        <dbReference type="ARBA" id="ARBA00023125"/>
    </source>
</evidence>
<dbReference type="Pfam" id="PF01385">
    <property type="entry name" value="OrfB_IS605"/>
    <property type="match status" value="1"/>
</dbReference>
<accession>A0A2R7Y861</accession>
<dbReference type="InterPro" id="IPR010095">
    <property type="entry name" value="Cas12f1-like_TNB"/>
</dbReference>
<evidence type="ECO:0000313" key="8">
    <source>
        <dbReference type="EMBL" id="PUA33724.1"/>
    </source>
</evidence>
<dbReference type="GO" id="GO:0006310">
    <property type="term" value="P:DNA recombination"/>
    <property type="evidence" value="ECO:0007669"/>
    <property type="project" value="UniProtKB-KW"/>
</dbReference>
<evidence type="ECO:0000313" key="9">
    <source>
        <dbReference type="Proteomes" id="UP000244093"/>
    </source>
</evidence>
<reference evidence="8 9" key="1">
    <citation type="journal article" date="2018" name="Syst. Appl. Microbiol.">
        <title>A new symbiotic nanoarchaeote (Candidatus Nanoclepta minutus) and its host (Zestosphaera tikiterensis gen. nov., sp. nov.) from a New Zealand hot spring.</title>
        <authorList>
            <person name="St John E."/>
            <person name="Liu Y."/>
            <person name="Podar M."/>
            <person name="Stott M.B."/>
            <person name="Meneghin J."/>
            <person name="Chen Z."/>
            <person name="Lagutin K."/>
            <person name="Mitchell K."/>
            <person name="Reysenbach A.L."/>
        </authorList>
    </citation>
    <scope>NUCLEOTIDE SEQUENCE [LARGE SCALE GENOMIC DNA]</scope>
    <source>
        <strain evidence="8">NZ3</strain>
    </source>
</reference>
<dbReference type="GO" id="GO:0003677">
    <property type="term" value="F:DNA binding"/>
    <property type="evidence" value="ECO:0007669"/>
    <property type="project" value="UniProtKB-KW"/>
</dbReference>